<keyword evidence="3" id="KW-0479">Metal-binding</keyword>
<keyword evidence="10" id="KW-0223">Dioxygenase</keyword>
<evidence type="ECO:0000313" key="11">
    <source>
        <dbReference type="Proteomes" id="UP001500902"/>
    </source>
</evidence>
<dbReference type="Gene3D" id="3.90.380.10">
    <property type="entry name" value="Naphthalene 1,2-dioxygenase Alpha Subunit, Chain A, domain 1"/>
    <property type="match status" value="2"/>
</dbReference>
<keyword evidence="4" id="KW-0560">Oxidoreductase</keyword>
<evidence type="ECO:0000256" key="6">
    <source>
        <dbReference type="ARBA" id="ARBA00023014"/>
    </source>
</evidence>
<keyword evidence="7" id="KW-0520">NAD</keyword>
<dbReference type="PANTHER" id="PTHR43756">
    <property type="entry name" value="CHOLINE MONOOXYGENASE, CHLOROPLASTIC"/>
    <property type="match status" value="1"/>
</dbReference>
<feature type="region of interest" description="Disordered" evidence="8">
    <location>
        <begin position="1"/>
        <end position="22"/>
    </location>
</feature>
<keyword evidence="5" id="KW-0408">Iron</keyword>
<keyword evidence="2" id="KW-0001">2Fe-2S</keyword>
<dbReference type="Pfam" id="PF00848">
    <property type="entry name" value="Ring_hydroxyl_A"/>
    <property type="match status" value="1"/>
</dbReference>
<evidence type="ECO:0000256" key="3">
    <source>
        <dbReference type="ARBA" id="ARBA00022723"/>
    </source>
</evidence>
<comment type="caution">
    <text evidence="10">The sequence shown here is derived from an EMBL/GenBank/DDBJ whole genome shotgun (WGS) entry which is preliminary data.</text>
</comment>
<evidence type="ECO:0000256" key="2">
    <source>
        <dbReference type="ARBA" id="ARBA00022714"/>
    </source>
</evidence>
<organism evidence="10 11">
    <name type="scientific">Nonomuraea antimicrobica</name>
    <dbReference type="NCBI Taxonomy" id="561173"/>
    <lineage>
        <taxon>Bacteria</taxon>
        <taxon>Bacillati</taxon>
        <taxon>Actinomycetota</taxon>
        <taxon>Actinomycetes</taxon>
        <taxon>Streptosporangiales</taxon>
        <taxon>Streptosporangiaceae</taxon>
        <taxon>Nonomuraea</taxon>
    </lineage>
</organism>
<dbReference type="PRINTS" id="PR00090">
    <property type="entry name" value="RNGDIOXGNASE"/>
</dbReference>
<dbReference type="CDD" id="cd03469">
    <property type="entry name" value="Rieske_RO_Alpha_N"/>
    <property type="match status" value="1"/>
</dbReference>
<evidence type="ECO:0000313" key="10">
    <source>
        <dbReference type="EMBL" id="GAA3648887.1"/>
    </source>
</evidence>
<name>A0ABP7B4A4_9ACTN</name>
<dbReference type="PANTHER" id="PTHR43756:SF5">
    <property type="entry name" value="CHOLINE MONOOXYGENASE, CHLOROPLASTIC"/>
    <property type="match status" value="1"/>
</dbReference>
<keyword evidence="6" id="KW-0411">Iron-sulfur</keyword>
<accession>A0ABP7B4A4</accession>
<dbReference type="SUPFAM" id="SSF50022">
    <property type="entry name" value="ISP domain"/>
    <property type="match status" value="1"/>
</dbReference>
<evidence type="ECO:0000256" key="4">
    <source>
        <dbReference type="ARBA" id="ARBA00023002"/>
    </source>
</evidence>
<dbReference type="PROSITE" id="PS00570">
    <property type="entry name" value="RING_HYDROXYL_ALPHA"/>
    <property type="match status" value="1"/>
</dbReference>
<dbReference type="InterPro" id="IPR017941">
    <property type="entry name" value="Rieske_2Fe-2S"/>
</dbReference>
<evidence type="ECO:0000256" key="1">
    <source>
        <dbReference type="ARBA" id="ARBA00001962"/>
    </source>
</evidence>
<dbReference type="Gene3D" id="2.102.10.10">
    <property type="entry name" value="Rieske [2Fe-2S] iron-sulphur domain"/>
    <property type="match status" value="1"/>
</dbReference>
<dbReference type="EMBL" id="BAAAZP010000013">
    <property type="protein sequence ID" value="GAA3648887.1"/>
    <property type="molecule type" value="Genomic_DNA"/>
</dbReference>
<dbReference type="Pfam" id="PF00355">
    <property type="entry name" value="Rieske"/>
    <property type="match status" value="1"/>
</dbReference>
<dbReference type="GO" id="GO:0051213">
    <property type="term" value="F:dioxygenase activity"/>
    <property type="evidence" value="ECO:0007669"/>
    <property type="project" value="UniProtKB-KW"/>
</dbReference>
<comment type="cofactor">
    <cofactor evidence="1">
        <name>Fe cation</name>
        <dbReference type="ChEBI" id="CHEBI:24875"/>
    </cofactor>
</comment>
<keyword evidence="11" id="KW-1185">Reference proteome</keyword>
<dbReference type="InterPro" id="IPR036922">
    <property type="entry name" value="Rieske_2Fe-2S_sf"/>
</dbReference>
<evidence type="ECO:0000259" key="9">
    <source>
        <dbReference type="PROSITE" id="PS51296"/>
    </source>
</evidence>
<dbReference type="InterPro" id="IPR001663">
    <property type="entry name" value="Rng_hydr_dOase-A"/>
</dbReference>
<dbReference type="RefSeq" id="WP_344873339.1">
    <property type="nucleotide sequence ID" value="NZ_BAAAZP010000013.1"/>
</dbReference>
<dbReference type="InterPro" id="IPR015879">
    <property type="entry name" value="Ring_hydroxy_dOase_asu_C_dom"/>
</dbReference>
<evidence type="ECO:0000256" key="8">
    <source>
        <dbReference type="SAM" id="MobiDB-lite"/>
    </source>
</evidence>
<protein>
    <submittedName>
        <fullName evidence="10">Aromatic ring-hydroxylating dioxygenase subunit alpha</fullName>
    </submittedName>
</protein>
<dbReference type="PROSITE" id="PS51296">
    <property type="entry name" value="RIESKE"/>
    <property type="match status" value="1"/>
</dbReference>
<proteinExistence type="predicted"/>
<dbReference type="InterPro" id="IPR015881">
    <property type="entry name" value="ARHD_Rieske_2Fe_2S"/>
</dbReference>
<sequence length="414" mass="47837">MPGDLLDGAPDAGIQGLSRPPGSELSLIRWEHSMKQQEQIDLMKELFALREQGRNKEMLGKTVRVPVENYTSQEILDREMARIFRTHPIVAGHASNVREPGSYLLSDWNKFPYVVVRDKQGKLRGFLNQCRHRGARLVSGDEKRLKAFVCPFHNWTYDLDGSLLSVTREYNFPDLDRSEYGLKELPVVEAGGLVWIYPTADAEIDLESYLGNMLNDLVDFRVDELVRYRKTKVIKEANWKLLIKTYLEGYHVPYLHRTTLSKMFRKGVLSHFEHGPHIRMVAARTNIEDALTLDPESWRILEYASVYYVLFPNTFFIMHPDYVSINIFYPEGPDRTIWTHEMLYRAPDFADENGQDGLAKRFEFTNDTVFDQEDFAVAENVQEGLLYGANEFHTLGLEEGLLAMFQGSIDDRLI</sequence>
<dbReference type="SUPFAM" id="SSF55961">
    <property type="entry name" value="Bet v1-like"/>
    <property type="match status" value="1"/>
</dbReference>
<gene>
    <name evidence="10" type="ORF">GCM10022224_009520</name>
</gene>
<reference evidence="11" key="1">
    <citation type="journal article" date="2019" name="Int. J. Syst. Evol. Microbiol.">
        <title>The Global Catalogue of Microorganisms (GCM) 10K type strain sequencing project: providing services to taxonomists for standard genome sequencing and annotation.</title>
        <authorList>
            <consortium name="The Broad Institute Genomics Platform"/>
            <consortium name="The Broad Institute Genome Sequencing Center for Infectious Disease"/>
            <person name="Wu L."/>
            <person name="Ma J."/>
        </authorList>
    </citation>
    <scope>NUCLEOTIDE SEQUENCE [LARGE SCALE GENOMIC DNA]</scope>
    <source>
        <strain evidence="11">JCM 16904</strain>
    </source>
</reference>
<feature type="domain" description="Rieske" evidence="9">
    <location>
        <begin position="90"/>
        <end position="196"/>
    </location>
</feature>
<evidence type="ECO:0000256" key="5">
    <source>
        <dbReference type="ARBA" id="ARBA00023004"/>
    </source>
</evidence>
<dbReference type="Proteomes" id="UP001500902">
    <property type="component" value="Unassembled WGS sequence"/>
</dbReference>
<evidence type="ECO:0000256" key="7">
    <source>
        <dbReference type="ARBA" id="ARBA00023027"/>
    </source>
</evidence>